<accession>E0NJ60</accession>
<dbReference type="SFLD" id="SFLDG01067">
    <property type="entry name" value="SPASM/twitch_domain_containing"/>
    <property type="match status" value="1"/>
</dbReference>
<reference evidence="6 7" key="1">
    <citation type="submission" date="2010-07" db="EMBL/GenBank/DDBJ databases">
        <authorList>
            <person name="Muzny D."/>
            <person name="Qin X."/>
            <person name="Deng J."/>
            <person name="Jiang H."/>
            <person name="Liu Y."/>
            <person name="Qu J."/>
            <person name="Song X.-Z."/>
            <person name="Zhang L."/>
            <person name="Thornton R."/>
            <person name="Coyle M."/>
            <person name="Francisco L."/>
            <person name="Jackson L."/>
            <person name="Javaid M."/>
            <person name="Korchina V."/>
            <person name="Kovar C."/>
            <person name="Mata R."/>
            <person name="Mathew T."/>
            <person name="Ngo R."/>
            <person name="Nguyen L."/>
            <person name="Nguyen N."/>
            <person name="Okwuonu G."/>
            <person name="Ongeri F."/>
            <person name="Pham C."/>
            <person name="Simmons D."/>
            <person name="Wilczek-Boney K."/>
            <person name="Hale W."/>
            <person name="Jakkamsetti A."/>
            <person name="Pham P."/>
            <person name="Ruth R."/>
            <person name="San Lucas F."/>
            <person name="Warren J."/>
            <person name="Zhang J."/>
            <person name="Zhao Z."/>
            <person name="Zhou C."/>
            <person name="Zhu D."/>
            <person name="Lee S."/>
            <person name="Bess C."/>
            <person name="Blankenburg K."/>
            <person name="Forbes L."/>
            <person name="Fu Q."/>
            <person name="Gubbala S."/>
            <person name="Hirani K."/>
            <person name="Jayaseelan J.C."/>
            <person name="Lara F."/>
            <person name="Munidasa M."/>
            <person name="Palculict T."/>
            <person name="Patil S."/>
            <person name="Pu L.-L."/>
            <person name="Saada N."/>
            <person name="Tang L."/>
            <person name="Weissenberger G."/>
            <person name="Zhu Y."/>
            <person name="Hemphill L."/>
            <person name="Shang Y."/>
            <person name="Youmans B."/>
            <person name="Ayvaz T."/>
            <person name="Ross M."/>
            <person name="Santibanez J."/>
            <person name="Aqrawi P."/>
            <person name="Gross S."/>
            <person name="Joshi V."/>
            <person name="Fowler G."/>
            <person name="Nazareth L."/>
            <person name="Reid J."/>
            <person name="Worley K."/>
            <person name="Petrosino J."/>
            <person name="Highlander S."/>
            <person name="Gibbs R."/>
        </authorList>
    </citation>
    <scope>NUCLEOTIDE SEQUENCE [LARGE SCALE GENOMIC DNA]</scope>
    <source>
        <strain evidence="6 7">ATCC BAA-1640</strain>
    </source>
</reference>
<evidence type="ECO:0000256" key="2">
    <source>
        <dbReference type="ARBA" id="ARBA00022723"/>
    </source>
</evidence>
<keyword evidence="1" id="KW-0949">S-adenosyl-L-methionine</keyword>
<dbReference type="InterPro" id="IPR007197">
    <property type="entry name" value="rSAM"/>
</dbReference>
<evidence type="ECO:0000256" key="3">
    <source>
        <dbReference type="ARBA" id="ARBA00023004"/>
    </source>
</evidence>
<evidence type="ECO:0000259" key="5">
    <source>
        <dbReference type="PROSITE" id="PS51918"/>
    </source>
</evidence>
<proteinExistence type="predicted"/>
<keyword evidence="7" id="KW-1185">Reference proteome</keyword>
<dbReference type="AlphaFoldDB" id="E0NJ60"/>
<dbReference type="CDD" id="cd01335">
    <property type="entry name" value="Radical_SAM"/>
    <property type="match status" value="1"/>
</dbReference>
<dbReference type="GO" id="GO:0003824">
    <property type="term" value="F:catalytic activity"/>
    <property type="evidence" value="ECO:0007669"/>
    <property type="project" value="InterPro"/>
</dbReference>
<organism evidence="6 7">
    <name type="scientific">Peptoniphilus duerdenii ATCC BAA-1640</name>
    <dbReference type="NCBI Taxonomy" id="862517"/>
    <lineage>
        <taxon>Bacteria</taxon>
        <taxon>Bacillati</taxon>
        <taxon>Bacillota</taxon>
        <taxon>Tissierellia</taxon>
        <taxon>Tissierellales</taxon>
        <taxon>Peptoniphilaceae</taxon>
        <taxon>Peptoniphilus</taxon>
    </lineage>
</organism>
<dbReference type="Pfam" id="PF13186">
    <property type="entry name" value="SPASM"/>
    <property type="match status" value="1"/>
</dbReference>
<dbReference type="InterPro" id="IPR013785">
    <property type="entry name" value="Aldolase_TIM"/>
</dbReference>
<dbReference type="HOGENOM" id="CLU_044700_0_0_9"/>
<keyword evidence="3" id="KW-0408">Iron</keyword>
<keyword evidence="2" id="KW-0479">Metal-binding</keyword>
<dbReference type="Gene3D" id="3.20.20.70">
    <property type="entry name" value="Aldolase class I"/>
    <property type="match status" value="1"/>
</dbReference>
<dbReference type="SFLD" id="SFLDS00029">
    <property type="entry name" value="Radical_SAM"/>
    <property type="match status" value="1"/>
</dbReference>
<keyword evidence="4" id="KW-0411">Iron-sulfur</keyword>
<dbReference type="InterPro" id="IPR023885">
    <property type="entry name" value="4Fe4S-binding_SPASM_dom"/>
</dbReference>
<dbReference type="STRING" id="862517.HMPREF9225_0199"/>
<dbReference type="GO" id="GO:0046872">
    <property type="term" value="F:metal ion binding"/>
    <property type="evidence" value="ECO:0007669"/>
    <property type="project" value="UniProtKB-KW"/>
</dbReference>
<feature type="domain" description="Radical SAM core" evidence="5">
    <location>
        <begin position="108"/>
        <end position="315"/>
    </location>
</feature>
<evidence type="ECO:0000313" key="7">
    <source>
        <dbReference type="Proteomes" id="UP000003280"/>
    </source>
</evidence>
<dbReference type="Proteomes" id="UP000003280">
    <property type="component" value="Unassembled WGS sequence"/>
</dbReference>
<sequence>MASLTNKMGRKTAEKIIDSSIKSFNDDPQKAMLKLLDYGQKMKVFDDRKFEDAKKNVENMDHKWVKMAFDVYEHTDPNILKQTALNVGYQAGLYGSLVQRKIRKRLGTNVPWTILFDPTSACNLKCTGCWAAEYGHKLNLTFEEMDDIITQGKELGCYFYLLTGGEPLVRKDDLIRLCEKHNDCGFHAFTNGTLIDKEFCEEVKRVGNLSFAVSLEGFEEANDFRRGDGVFEKVVKAMELMREEGLLFGIAVCYTSKNYKTVTSDEFLQFVQDKGARLAWFFHYMPVGKDAVVDLMLKPDQRKYMIHRIRDIRKDPNGFQLFPIDFQNDGEFINGCIAGGKNYLHINANGDVEPCVFIHYSSANIRDTSIKDALAQPLFRQYQQNQPFNENHFRPCPMLENPEFLRHMVETSQAHSTDLIASESAEELCTKCDAYAKEWRPMAEEIWKEYNSDWNQEKVNKKDHTIVR</sequence>
<evidence type="ECO:0000256" key="1">
    <source>
        <dbReference type="ARBA" id="ARBA00022691"/>
    </source>
</evidence>
<dbReference type="SFLD" id="SFLDG01386">
    <property type="entry name" value="main_SPASM_domain-containing"/>
    <property type="match status" value="1"/>
</dbReference>
<dbReference type="InterPro" id="IPR058240">
    <property type="entry name" value="rSAM_sf"/>
</dbReference>
<dbReference type="PANTHER" id="PTHR43524:SF1">
    <property type="entry name" value="RADICAL SAM SUPERFAMILY PROTEIN"/>
    <property type="match status" value="1"/>
</dbReference>
<dbReference type="RefSeq" id="WP_008901035.1">
    <property type="nucleotide sequence ID" value="NZ_GL397071.1"/>
</dbReference>
<comment type="caution">
    <text evidence="6">The sequence shown here is derived from an EMBL/GenBank/DDBJ whole genome shotgun (WGS) entry which is preliminary data.</text>
</comment>
<evidence type="ECO:0000256" key="4">
    <source>
        <dbReference type="ARBA" id="ARBA00023014"/>
    </source>
</evidence>
<dbReference type="SUPFAM" id="SSF102114">
    <property type="entry name" value="Radical SAM enzymes"/>
    <property type="match status" value="1"/>
</dbReference>
<dbReference type="GO" id="GO:0051536">
    <property type="term" value="F:iron-sulfur cluster binding"/>
    <property type="evidence" value="ECO:0007669"/>
    <property type="project" value="UniProtKB-KW"/>
</dbReference>
<evidence type="ECO:0000313" key="6">
    <source>
        <dbReference type="EMBL" id="EFM26179.1"/>
    </source>
</evidence>
<protein>
    <submittedName>
        <fullName evidence="6">Radical SAM domain protein</fullName>
    </submittedName>
</protein>
<dbReference type="OrthoDB" id="9782387at2"/>
<dbReference type="EMBL" id="AEEH01000014">
    <property type="protein sequence ID" value="EFM26179.1"/>
    <property type="molecule type" value="Genomic_DNA"/>
</dbReference>
<dbReference type="Pfam" id="PF04055">
    <property type="entry name" value="Radical_SAM"/>
    <property type="match status" value="1"/>
</dbReference>
<dbReference type="PANTHER" id="PTHR43524">
    <property type="entry name" value="RADICAL SAM SUPERFAMILY PROTEIN"/>
    <property type="match status" value="1"/>
</dbReference>
<name>E0NJ60_9FIRM</name>
<dbReference type="eggNOG" id="COG0535">
    <property type="taxonomic scope" value="Bacteria"/>
</dbReference>
<dbReference type="CDD" id="cd21128">
    <property type="entry name" value="SPASM_rSAM"/>
    <property type="match status" value="1"/>
</dbReference>
<gene>
    <name evidence="6" type="ORF">HMPREF9225_0199</name>
</gene>
<dbReference type="PROSITE" id="PS51918">
    <property type="entry name" value="RADICAL_SAM"/>
    <property type="match status" value="1"/>
</dbReference>